<proteinExistence type="inferred from homology"/>
<sequence length="363" mass="42665">MFCLCFRINPYKVTFASYRANQLQDNLAFIHREMQQSYPEYKPHYLFKKMDGSVLGKLLYIFHMIHATFHLATSRYFIIDDFYFPIYVIKPRNRVDIIQLWHSAGALKKFGLSTVGKPFGPSPEYLKHVAIHGNYTKAYVSSTEVVPYFAEAFNMPAENIYPLGIPRTDYFYSKEMIGDLRIQFQRTYPQTKRKKVILYAPTFRGKSHAQGTFRIPFEVEEMKERLGEQYVLLIHLHPYMRGEFALEEGNFAFQVKDAFSIQELLALSDLLITDYSTVFFDYSLLGRPMIFYPYDLEEYIRSRDFYYTYEDMVPGPMAADTETLIQLIQNEGGSEDEIAQFRNRFFDHQDGHSAKRIAQHIFG</sequence>
<dbReference type="GO" id="GO:0019350">
    <property type="term" value="P:teichoic acid biosynthetic process"/>
    <property type="evidence" value="ECO:0007669"/>
    <property type="project" value="UniProtKB-KW"/>
</dbReference>
<evidence type="ECO:0000256" key="4">
    <source>
        <dbReference type="ARBA" id="ARBA00022679"/>
    </source>
</evidence>
<dbReference type="PANTHER" id="PTHR37316">
    <property type="entry name" value="TEICHOIC ACID GLYCEROL-PHOSPHATE PRIMASE"/>
    <property type="match status" value="1"/>
</dbReference>
<dbReference type="EMBL" id="LDJR01000060">
    <property type="protein sequence ID" value="OAK67682.1"/>
    <property type="molecule type" value="Genomic_DNA"/>
</dbReference>
<evidence type="ECO:0000256" key="1">
    <source>
        <dbReference type="ARBA" id="ARBA00004202"/>
    </source>
</evidence>
<keyword evidence="5" id="KW-0777">Teichoic acid biosynthesis</keyword>
<comment type="caution">
    <text evidence="7">The sequence shown here is derived from an EMBL/GenBank/DDBJ whole genome shotgun (WGS) entry which is preliminary data.</text>
</comment>
<protein>
    <submittedName>
        <fullName evidence="7">Uncharacterized protein</fullName>
    </submittedName>
</protein>
<keyword evidence="8" id="KW-1185">Reference proteome</keyword>
<name>A0A177ZIC5_9BACI</name>
<dbReference type="GO" id="GO:0047355">
    <property type="term" value="F:CDP-glycerol glycerophosphotransferase activity"/>
    <property type="evidence" value="ECO:0007669"/>
    <property type="project" value="InterPro"/>
</dbReference>
<dbReference type="Pfam" id="PF04464">
    <property type="entry name" value="Glyphos_transf"/>
    <property type="match status" value="1"/>
</dbReference>
<dbReference type="SUPFAM" id="SSF53756">
    <property type="entry name" value="UDP-Glycosyltransferase/glycogen phosphorylase"/>
    <property type="match status" value="1"/>
</dbReference>
<keyword evidence="4" id="KW-0808">Transferase</keyword>
<evidence type="ECO:0000313" key="8">
    <source>
        <dbReference type="Proteomes" id="UP000077881"/>
    </source>
</evidence>
<dbReference type="InterPro" id="IPR043148">
    <property type="entry name" value="TagF_C"/>
</dbReference>
<dbReference type="InterPro" id="IPR007554">
    <property type="entry name" value="Glycerophosphate_synth"/>
</dbReference>
<dbReference type="Proteomes" id="UP000077881">
    <property type="component" value="Unassembled WGS sequence"/>
</dbReference>
<dbReference type="AlphaFoldDB" id="A0A177ZIC5"/>
<dbReference type="GO" id="GO:0005886">
    <property type="term" value="C:plasma membrane"/>
    <property type="evidence" value="ECO:0007669"/>
    <property type="project" value="UniProtKB-SubCell"/>
</dbReference>
<evidence type="ECO:0000313" key="7">
    <source>
        <dbReference type="EMBL" id="OAK67682.1"/>
    </source>
</evidence>
<evidence type="ECO:0000256" key="5">
    <source>
        <dbReference type="ARBA" id="ARBA00022944"/>
    </source>
</evidence>
<keyword evidence="3" id="KW-1003">Cell membrane</keyword>
<organism evidence="7 8">
    <name type="scientific">Lederbergia galactosidilytica</name>
    <dbReference type="NCBI Taxonomy" id="217031"/>
    <lineage>
        <taxon>Bacteria</taxon>
        <taxon>Bacillati</taxon>
        <taxon>Bacillota</taxon>
        <taxon>Bacilli</taxon>
        <taxon>Bacillales</taxon>
        <taxon>Bacillaceae</taxon>
        <taxon>Lederbergia</taxon>
    </lineage>
</organism>
<comment type="similarity">
    <text evidence="2">Belongs to the CDP-glycerol glycerophosphotransferase family.</text>
</comment>
<dbReference type="PANTHER" id="PTHR37316:SF2">
    <property type="entry name" value="TEICHOIC ACID RIBITOL-PHOSPHATE POLYMERASE TARK"/>
    <property type="match status" value="1"/>
</dbReference>
<reference evidence="7 8" key="1">
    <citation type="submission" date="2015-05" db="EMBL/GenBank/DDBJ databases">
        <title>Comparison of genome.</title>
        <authorList>
            <person name="Zheng Z."/>
            <person name="Sun M."/>
        </authorList>
    </citation>
    <scope>NUCLEOTIDE SEQUENCE [LARGE SCALE GENOMIC DNA]</scope>
    <source>
        <strain evidence="7 8">G25-74</strain>
    </source>
</reference>
<evidence type="ECO:0000256" key="3">
    <source>
        <dbReference type="ARBA" id="ARBA00022475"/>
    </source>
</evidence>
<dbReference type="PATRIC" id="fig|217031.6.peg.4591"/>
<gene>
    <name evidence="7" type="ORF">ABB05_21130</name>
</gene>
<evidence type="ECO:0000256" key="2">
    <source>
        <dbReference type="ARBA" id="ARBA00010488"/>
    </source>
</evidence>
<dbReference type="InterPro" id="IPR051612">
    <property type="entry name" value="Teichoic_Acid_Biosynth"/>
</dbReference>
<dbReference type="Gene3D" id="3.40.50.11820">
    <property type="match status" value="1"/>
</dbReference>
<evidence type="ECO:0000256" key="6">
    <source>
        <dbReference type="ARBA" id="ARBA00023136"/>
    </source>
</evidence>
<accession>A0A177ZIC5</accession>
<dbReference type="Gene3D" id="3.40.50.12580">
    <property type="match status" value="1"/>
</dbReference>
<dbReference type="InterPro" id="IPR043149">
    <property type="entry name" value="TagF_N"/>
</dbReference>
<keyword evidence="6" id="KW-0472">Membrane</keyword>
<comment type="subcellular location">
    <subcellularLocation>
        <location evidence="1">Cell membrane</location>
        <topology evidence="1">Peripheral membrane protein</topology>
    </subcellularLocation>
</comment>
<dbReference type="STRING" id="217031.ABB05_21130"/>